<dbReference type="InterPro" id="IPR011022">
    <property type="entry name" value="Arrestin_C-like"/>
</dbReference>
<evidence type="ECO:0000313" key="4">
    <source>
        <dbReference type="Proteomes" id="UP000728032"/>
    </source>
</evidence>
<accession>A0A7R9LY21</accession>
<dbReference type="PANTHER" id="PTHR11188">
    <property type="entry name" value="ARRESTIN DOMAIN CONTAINING PROTEIN"/>
    <property type="match status" value="1"/>
</dbReference>
<comment type="similarity">
    <text evidence="1">Belongs to the arrestin family.</text>
</comment>
<dbReference type="GO" id="GO:0005737">
    <property type="term" value="C:cytoplasm"/>
    <property type="evidence" value="ECO:0007669"/>
    <property type="project" value="TreeGrafter"/>
</dbReference>
<feature type="domain" description="Arrestin C-terminal-like" evidence="2">
    <location>
        <begin position="196"/>
        <end position="281"/>
    </location>
</feature>
<dbReference type="SMART" id="SM01017">
    <property type="entry name" value="Arrestin_C"/>
    <property type="match status" value="2"/>
</dbReference>
<dbReference type="GO" id="GO:0015031">
    <property type="term" value="P:protein transport"/>
    <property type="evidence" value="ECO:0007669"/>
    <property type="project" value="TreeGrafter"/>
</dbReference>
<dbReference type="InterPro" id="IPR014752">
    <property type="entry name" value="Arrestin-like_C"/>
</dbReference>
<dbReference type="OrthoDB" id="2333384at2759"/>
<dbReference type="InterPro" id="IPR050357">
    <property type="entry name" value="Arrestin_domain-protein"/>
</dbReference>
<proteinExistence type="inferred from homology"/>
<dbReference type="InterPro" id="IPR014756">
    <property type="entry name" value="Ig_E-set"/>
</dbReference>
<feature type="domain" description="Arrestin C-terminal-like" evidence="2">
    <location>
        <begin position="290"/>
        <end position="417"/>
    </location>
</feature>
<evidence type="ECO:0000256" key="1">
    <source>
        <dbReference type="ARBA" id="ARBA00005298"/>
    </source>
</evidence>
<dbReference type="Proteomes" id="UP000728032">
    <property type="component" value="Unassembled WGS sequence"/>
</dbReference>
<dbReference type="Gene3D" id="2.60.40.640">
    <property type="match status" value="3"/>
</dbReference>
<dbReference type="SUPFAM" id="SSF81296">
    <property type="entry name" value="E set domains"/>
    <property type="match status" value="2"/>
</dbReference>
<organism evidence="3">
    <name type="scientific">Oppiella nova</name>
    <dbReference type="NCBI Taxonomy" id="334625"/>
    <lineage>
        <taxon>Eukaryota</taxon>
        <taxon>Metazoa</taxon>
        <taxon>Ecdysozoa</taxon>
        <taxon>Arthropoda</taxon>
        <taxon>Chelicerata</taxon>
        <taxon>Arachnida</taxon>
        <taxon>Acari</taxon>
        <taxon>Acariformes</taxon>
        <taxon>Sarcoptiformes</taxon>
        <taxon>Oribatida</taxon>
        <taxon>Brachypylina</taxon>
        <taxon>Oppioidea</taxon>
        <taxon>Oppiidae</taxon>
        <taxon>Oppiella</taxon>
    </lineage>
</organism>
<protein>
    <recommendedName>
        <fullName evidence="2">Arrestin C-terminal-like domain-containing protein</fullName>
    </recommendedName>
</protein>
<sequence length="421" mass="46019">MDRFHINDMKIILVDSKIKYQTGDYITGKLVISVRGELLISVIQITLNCLSEVKWMEMPGLKSDGHSYHIKRKYLESNYQLPDEFCGKYFTTGINEIPFIFKLPDTGLPSSFESPLGSITYSIEALVGEPIIDESVKTELTFPVEAPFKDNLFLSVGASTEKELGIVNLGSGTIRMHATLSVGASTEKELGIVNLGSGTIRMHATVYKKGHMPGESAEVVCNIENDSTADVTPRVTLYQTQIYMTGEKHKTIETTVTEAVVGATIEAGMATDSISVGGSAEKDLALFCFGSGSLTLYANVSKKGYLPGEVVEVHCSVDNDSSVDVTPRITLYQTQIYMCGERHKALEVALTEYMVGNIVTSETKSTESLFVTIPKNASLTIKSAIITIKYFIHITLDIPHAIDLHINLPIIVTNRSALGIN</sequence>
<reference evidence="3" key="1">
    <citation type="submission" date="2020-11" db="EMBL/GenBank/DDBJ databases">
        <authorList>
            <person name="Tran Van P."/>
        </authorList>
    </citation>
    <scope>NUCLEOTIDE SEQUENCE</scope>
</reference>
<evidence type="ECO:0000259" key="2">
    <source>
        <dbReference type="SMART" id="SM01017"/>
    </source>
</evidence>
<keyword evidence="4" id="KW-1185">Reference proteome</keyword>
<name>A0A7R9LY21_9ACAR</name>
<dbReference type="EMBL" id="OC918755">
    <property type="protein sequence ID" value="CAD7650042.1"/>
    <property type="molecule type" value="Genomic_DNA"/>
</dbReference>
<dbReference type="EMBL" id="CAJPVJ010003930">
    <property type="protein sequence ID" value="CAG2168111.1"/>
    <property type="molecule type" value="Genomic_DNA"/>
</dbReference>
<dbReference type="PANTHER" id="PTHR11188:SF17">
    <property type="entry name" value="FI21816P1"/>
    <property type="match status" value="1"/>
</dbReference>
<dbReference type="Pfam" id="PF00339">
    <property type="entry name" value="Arrestin_N"/>
    <property type="match status" value="1"/>
</dbReference>
<dbReference type="Pfam" id="PF02752">
    <property type="entry name" value="Arrestin_C"/>
    <property type="match status" value="1"/>
</dbReference>
<gene>
    <name evidence="3" type="ORF">ONB1V03_LOCUS7604</name>
</gene>
<dbReference type="InterPro" id="IPR011021">
    <property type="entry name" value="Arrestin-like_N"/>
</dbReference>
<evidence type="ECO:0000313" key="3">
    <source>
        <dbReference type="EMBL" id="CAD7650042.1"/>
    </source>
</evidence>
<dbReference type="AlphaFoldDB" id="A0A7R9LY21"/>